<keyword evidence="5 6" id="KW-0472">Membrane</keyword>
<dbReference type="PROSITE" id="PS50850">
    <property type="entry name" value="MFS"/>
    <property type="match status" value="1"/>
</dbReference>
<dbReference type="InterPro" id="IPR011701">
    <property type="entry name" value="MFS"/>
</dbReference>
<dbReference type="Pfam" id="PF07690">
    <property type="entry name" value="MFS_1"/>
    <property type="match status" value="1"/>
</dbReference>
<dbReference type="SUPFAM" id="SSF103473">
    <property type="entry name" value="MFS general substrate transporter"/>
    <property type="match status" value="1"/>
</dbReference>
<feature type="transmembrane region" description="Helical" evidence="6">
    <location>
        <begin position="210"/>
        <end position="230"/>
    </location>
</feature>
<evidence type="ECO:0000256" key="3">
    <source>
        <dbReference type="ARBA" id="ARBA00022692"/>
    </source>
</evidence>
<organism evidence="8 9">
    <name type="scientific">Zasmidium cellare</name>
    <name type="common">Wine cellar mold</name>
    <name type="synonym">Racodium cellare</name>
    <dbReference type="NCBI Taxonomy" id="395010"/>
    <lineage>
        <taxon>Eukaryota</taxon>
        <taxon>Fungi</taxon>
        <taxon>Dikarya</taxon>
        <taxon>Ascomycota</taxon>
        <taxon>Pezizomycotina</taxon>
        <taxon>Dothideomycetes</taxon>
        <taxon>Dothideomycetidae</taxon>
        <taxon>Mycosphaerellales</taxon>
        <taxon>Mycosphaerellaceae</taxon>
        <taxon>Zasmidium</taxon>
    </lineage>
</organism>
<feature type="transmembrane region" description="Helical" evidence="6">
    <location>
        <begin position="89"/>
        <end position="110"/>
    </location>
</feature>
<dbReference type="InterPro" id="IPR020846">
    <property type="entry name" value="MFS_dom"/>
</dbReference>
<dbReference type="InterPro" id="IPR036259">
    <property type="entry name" value="MFS_trans_sf"/>
</dbReference>
<sequence>MSASVVEDKTMEEKTSEAQYIDELAKGGDGTPMVQYDAQEEKRTVKKLDLWLITMLMVINLCSFLDRGNIGNAYSAGMGKDLGITSDKYAWLITIYFIAYICFHWLILVWKLVSPPVFVMCAALGWGTVSMLQATATSFSTLMVCRFFLGVFEAAFAPGIPLFLSFYYNRREIGFRYGLFFSTSPLASCFASAMAYGILHARTALEGWQLLFVIEGAPTIILALVAGYILPKAPNKCRFLTPRENEIVATRAIKGRGQEEEGKLNFKQVFAAFYDYKNYLGAVIIFCFNSSFNSLPAFLPTIVEDIGIGNKLTSQGLVAPPNLLAFIVCVAMSIMSDRMGTRGPFIAGLSLVGGIGYLLLALIETPGVRYFCTFLILSGGVAASALTFVWVTDNQGSSSKRGAGLIIFGVLAQSGSILGAHLFPKTEAPRYVKSMAICAGLLFFGCILTVIFSICLRIQNKKRDEKYGKADPKEVPSDIFDLGDRHPMYRYVV</sequence>
<evidence type="ECO:0000313" key="9">
    <source>
        <dbReference type="Proteomes" id="UP001305779"/>
    </source>
</evidence>
<evidence type="ECO:0000256" key="4">
    <source>
        <dbReference type="ARBA" id="ARBA00022989"/>
    </source>
</evidence>
<dbReference type="Gene3D" id="1.20.1250.20">
    <property type="entry name" value="MFS general substrate transporter like domains"/>
    <property type="match status" value="2"/>
</dbReference>
<gene>
    <name evidence="8" type="ORF">PRZ48_002487</name>
</gene>
<feature type="transmembrane region" description="Helical" evidence="6">
    <location>
        <begin position="147"/>
        <end position="167"/>
    </location>
</feature>
<feature type="domain" description="Major facilitator superfamily (MFS) profile" evidence="7">
    <location>
        <begin position="52"/>
        <end position="463"/>
    </location>
</feature>
<comment type="caution">
    <text evidence="8">The sequence shown here is derived from an EMBL/GenBank/DDBJ whole genome shotgun (WGS) entry which is preliminary data.</text>
</comment>
<feature type="transmembrane region" description="Helical" evidence="6">
    <location>
        <begin position="319"/>
        <end position="336"/>
    </location>
</feature>
<feature type="transmembrane region" description="Helical" evidence="6">
    <location>
        <begin position="403"/>
        <end position="422"/>
    </location>
</feature>
<evidence type="ECO:0000256" key="6">
    <source>
        <dbReference type="SAM" id="Phobius"/>
    </source>
</evidence>
<protein>
    <recommendedName>
        <fullName evidence="7">Major facilitator superfamily (MFS) profile domain-containing protein</fullName>
    </recommendedName>
</protein>
<keyword evidence="3 6" id="KW-0812">Transmembrane</keyword>
<evidence type="ECO:0000256" key="5">
    <source>
        <dbReference type="ARBA" id="ARBA00023136"/>
    </source>
</evidence>
<feature type="transmembrane region" description="Helical" evidence="6">
    <location>
        <begin position="117"/>
        <end position="135"/>
    </location>
</feature>
<proteinExistence type="predicted"/>
<comment type="subcellular location">
    <subcellularLocation>
        <location evidence="1">Membrane</location>
        <topology evidence="1">Multi-pass membrane protein</topology>
    </subcellularLocation>
</comment>
<evidence type="ECO:0000256" key="1">
    <source>
        <dbReference type="ARBA" id="ARBA00004141"/>
    </source>
</evidence>
<accession>A0ABR0F7B9</accession>
<evidence type="ECO:0000256" key="2">
    <source>
        <dbReference type="ARBA" id="ARBA00022448"/>
    </source>
</evidence>
<reference evidence="8 9" key="1">
    <citation type="journal article" date="2023" name="G3 (Bethesda)">
        <title>A chromosome-level genome assembly of Zasmidium syzygii isolated from banana leaves.</title>
        <authorList>
            <person name="van Westerhoven A.C."/>
            <person name="Mehrabi R."/>
            <person name="Talebi R."/>
            <person name="Steentjes M.B.F."/>
            <person name="Corcolon B."/>
            <person name="Chong P.A."/>
            <person name="Kema G.H.J."/>
            <person name="Seidl M.F."/>
        </authorList>
    </citation>
    <scope>NUCLEOTIDE SEQUENCE [LARGE SCALE GENOMIC DNA]</scope>
    <source>
        <strain evidence="8 9">P124</strain>
    </source>
</reference>
<dbReference type="PANTHER" id="PTHR43791">
    <property type="entry name" value="PERMEASE-RELATED"/>
    <property type="match status" value="1"/>
</dbReference>
<keyword evidence="2" id="KW-0813">Transport</keyword>
<feature type="transmembrane region" description="Helical" evidence="6">
    <location>
        <begin position="179"/>
        <end position="198"/>
    </location>
</feature>
<feature type="transmembrane region" description="Helical" evidence="6">
    <location>
        <begin position="434"/>
        <end position="456"/>
    </location>
</feature>
<name>A0ABR0F7B9_ZASCE</name>
<evidence type="ECO:0000259" key="7">
    <source>
        <dbReference type="PROSITE" id="PS50850"/>
    </source>
</evidence>
<feature type="transmembrane region" description="Helical" evidence="6">
    <location>
        <begin position="343"/>
        <end position="362"/>
    </location>
</feature>
<feature type="transmembrane region" description="Helical" evidence="6">
    <location>
        <begin position="50"/>
        <end position="69"/>
    </location>
</feature>
<dbReference type="Proteomes" id="UP001305779">
    <property type="component" value="Unassembled WGS sequence"/>
</dbReference>
<feature type="transmembrane region" description="Helical" evidence="6">
    <location>
        <begin position="368"/>
        <end position="391"/>
    </location>
</feature>
<dbReference type="EMBL" id="JAXOVC010000001">
    <property type="protein sequence ID" value="KAK4508748.1"/>
    <property type="molecule type" value="Genomic_DNA"/>
</dbReference>
<dbReference type="PANTHER" id="PTHR43791:SF36">
    <property type="entry name" value="TRANSPORTER, PUTATIVE (AFU_ORTHOLOGUE AFUA_6G08340)-RELATED"/>
    <property type="match status" value="1"/>
</dbReference>
<feature type="transmembrane region" description="Helical" evidence="6">
    <location>
        <begin position="279"/>
        <end position="299"/>
    </location>
</feature>
<keyword evidence="4 6" id="KW-1133">Transmembrane helix</keyword>
<keyword evidence="9" id="KW-1185">Reference proteome</keyword>
<evidence type="ECO:0000313" key="8">
    <source>
        <dbReference type="EMBL" id="KAK4508748.1"/>
    </source>
</evidence>